<comment type="caution">
    <text evidence="3">The sequence shown here is derived from an EMBL/GenBank/DDBJ whole genome shotgun (WGS) entry which is preliminary data.</text>
</comment>
<dbReference type="AlphaFoldDB" id="A0A8J4CF74"/>
<feature type="domain" description="Dynein regulatory complex subunit 7 MORN" evidence="2">
    <location>
        <begin position="9"/>
        <end position="79"/>
    </location>
</feature>
<gene>
    <name evidence="3" type="ORF">Vretifemale_8361</name>
</gene>
<feature type="region of interest" description="Disordered" evidence="1">
    <location>
        <begin position="1"/>
        <end position="30"/>
    </location>
</feature>
<accession>A0A8J4CF74</accession>
<dbReference type="InterPro" id="IPR033551">
    <property type="entry name" value="DRC7/lobo"/>
</dbReference>
<evidence type="ECO:0000259" key="2">
    <source>
        <dbReference type="Pfam" id="PF24667"/>
    </source>
</evidence>
<sequence length="104" mass="12271">HTHSDAVRRTRKSKNRGGDKRMLPIRKMTEKFARNSPLDADADVAKRVYYLTEGRMRVDYHFGTNRITNSSRSFTKDGQSQIVQTPWRRGRSPRLCWRSTARCW</sequence>
<evidence type="ECO:0000313" key="3">
    <source>
        <dbReference type="EMBL" id="GIL78981.1"/>
    </source>
</evidence>
<name>A0A8J4CF74_9CHLO</name>
<dbReference type="OrthoDB" id="10251809at2759"/>
<dbReference type="GO" id="GO:0048870">
    <property type="term" value="P:cell motility"/>
    <property type="evidence" value="ECO:0007669"/>
    <property type="project" value="TreeGrafter"/>
</dbReference>
<dbReference type="GO" id="GO:0031514">
    <property type="term" value="C:motile cilium"/>
    <property type="evidence" value="ECO:0007669"/>
    <property type="project" value="TreeGrafter"/>
</dbReference>
<feature type="compositionally biased region" description="Basic and acidic residues" evidence="1">
    <location>
        <begin position="16"/>
        <end position="30"/>
    </location>
</feature>
<dbReference type="Pfam" id="PF24667">
    <property type="entry name" value="MORN_DRC7"/>
    <property type="match status" value="1"/>
</dbReference>
<organism evidence="3 4">
    <name type="scientific">Volvox reticuliferus</name>
    <dbReference type="NCBI Taxonomy" id="1737510"/>
    <lineage>
        <taxon>Eukaryota</taxon>
        <taxon>Viridiplantae</taxon>
        <taxon>Chlorophyta</taxon>
        <taxon>core chlorophytes</taxon>
        <taxon>Chlorophyceae</taxon>
        <taxon>CS clade</taxon>
        <taxon>Chlamydomonadales</taxon>
        <taxon>Volvocaceae</taxon>
        <taxon>Volvox</taxon>
    </lineage>
</organism>
<dbReference type="EMBL" id="BNCP01000014">
    <property type="protein sequence ID" value="GIL78981.1"/>
    <property type="molecule type" value="Genomic_DNA"/>
</dbReference>
<reference evidence="3" key="1">
    <citation type="journal article" date="2021" name="Proc. Natl. Acad. Sci. U.S.A.">
        <title>Three genomes in the algal genus Volvox reveal the fate of a haploid sex-determining region after a transition to homothallism.</title>
        <authorList>
            <person name="Yamamoto K."/>
            <person name="Hamaji T."/>
            <person name="Kawai-Toyooka H."/>
            <person name="Matsuzaki R."/>
            <person name="Takahashi F."/>
            <person name="Nishimura Y."/>
            <person name="Kawachi M."/>
            <person name="Noguchi H."/>
            <person name="Minakuchi Y."/>
            <person name="Umen J.G."/>
            <person name="Toyoda A."/>
            <person name="Nozaki H."/>
        </authorList>
    </citation>
    <scope>NUCLEOTIDE SEQUENCE</scope>
    <source>
        <strain evidence="3">NIES-3786</strain>
    </source>
</reference>
<dbReference type="InterPro" id="IPR056291">
    <property type="entry name" value="MORN_DRC7"/>
</dbReference>
<evidence type="ECO:0000256" key="1">
    <source>
        <dbReference type="SAM" id="MobiDB-lite"/>
    </source>
</evidence>
<proteinExistence type="predicted"/>
<feature type="non-terminal residue" evidence="3">
    <location>
        <position position="1"/>
    </location>
</feature>
<dbReference type="PANTHER" id="PTHR35249">
    <property type="entry name" value="DYNEIN REGULATORY COMPLEX SUBUNIT 7"/>
    <property type="match status" value="1"/>
</dbReference>
<dbReference type="PANTHER" id="PTHR35249:SF2">
    <property type="entry name" value="DYNEIN REGULATORY COMPLEX SUBUNIT 7"/>
    <property type="match status" value="1"/>
</dbReference>
<protein>
    <recommendedName>
        <fullName evidence="2">Dynein regulatory complex subunit 7 MORN domain-containing protein</fullName>
    </recommendedName>
</protein>
<evidence type="ECO:0000313" key="4">
    <source>
        <dbReference type="Proteomes" id="UP000747110"/>
    </source>
</evidence>
<dbReference type="Proteomes" id="UP000747110">
    <property type="component" value="Unassembled WGS sequence"/>
</dbReference>
<keyword evidence="4" id="KW-1185">Reference proteome</keyword>